<protein>
    <recommendedName>
        <fullName evidence="2">Reverse transcriptase zinc-binding domain-containing protein</fullName>
    </recommendedName>
</protein>
<dbReference type="EMBL" id="GBRH01241807">
    <property type="protein sequence ID" value="JAD56088.1"/>
    <property type="molecule type" value="Transcribed_RNA"/>
</dbReference>
<evidence type="ECO:0008006" key="2">
    <source>
        <dbReference type="Google" id="ProtNLM"/>
    </source>
</evidence>
<organism evidence="1">
    <name type="scientific">Arundo donax</name>
    <name type="common">Giant reed</name>
    <name type="synonym">Donax arundinaceus</name>
    <dbReference type="NCBI Taxonomy" id="35708"/>
    <lineage>
        <taxon>Eukaryota</taxon>
        <taxon>Viridiplantae</taxon>
        <taxon>Streptophyta</taxon>
        <taxon>Embryophyta</taxon>
        <taxon>Tracheophyta</taxon>
        <taxon>Spermatophyta</taxon>
        <taxon>Magnoliopsida</taxon>
        <taxon>Liliopsida</taxon>
        <taxon>Poales</taxon>
        <taxon>Poaceae</taxon>
        <taxon>PACMAD clade</taxon>
        <taxon>Arundinoideae</taxon>
        <taxon>Arundineae</taxon>
        <taxon>Arundo</taxon>
    </lineage>
</organism>
<accession>A0A0A9B1V0</accession>
<proteinExistence type="predicted"/>
<reference evidence="1" key="1">
    <citation type="submission" date="2014-09" db="EMBL/GenBank/DDBJ databases">
        <authorList>
            <person name="Magalhaes I.L.F."/>
            <person name="Oliveira U."/>
            <person name="Santos F.R."/>
            <person name="Vidigal T.H.D.A."/>
            <person name="Brescovit A.D."/>
            <person name="Santos A.J."/>
        </authorList>
    </citation>
    <scope>NUCLEOTIDE SEQUENCE</scope>
    <source>
        <tissue evidence="1">Shoot tissue taken approximately 20 cm above the soil surface</tissue>
    </source>
</reference>
<evidence type="ECO:0000313" key="1">
    <source>
        <dbReference type="EMBL" id="JAD56088.1"/>
    </source>
</evidence>
<sequence length="162" mass="18536">MIAWDKVTQPKNKGGLGVINLILQNDALFMKHLHKFYSKHDLPWVKLIWSTYYRNKVPHGSKEVGSFWWKDVLRLNVIFKGVAKCTIGKGDTILFWDDLWSDSVLCKIPSTSCTCQKQKNISTSSDYRSKPPIFIQHAFISTSLSRIFSLTNRTGTNTILSP</sequence>
<reference evidence="1" key="2">
    <citation type="journal article" date="2015" name="Data Brief">
        <title>Shoot transcriptome of the giant reed, Arundo donax.</title>
        <authorList>
            <person name="Barrero R.A."/>
            <person name="Guerrero F.D."/>
            <person name="Moolhuijzen P."/>
            <person name="Goolsby J.A."/>
            <person name="Tidwell J."/>
            <person name="Bellgard S.E."/>
            <person name="Bellgard M.I."/>
        </authorList>
    </citation>
    <scope>NUCLEOTIDE SEQUENCE</scope>
    <source>
        <tissue evidence="1">Shoot tissue taken approximately 20 cm above the soil surface</tissue>
    </source>
</reference>
<dbReference type="AlphaFoldDB" id="A0A0A9B1V0"/>
<name>A0A0A9B1V0_ARUDO</name>